<evidence type="ECO:0008006" key="4">
    <source>
        <dbReference type="Google" id="ProtNLM"/>
    </source>
</evidence>
<reference evidence="2 3" key="1">
    <citation type="journal article" date="2015" name="Nature">
        <title>rRNA introns, odd ribosomes, and small enigmatic genomes across a large radiation of phyla.</title>
        <authorList>
            <person name="Brown C.T."/>
            <person name="Hug L.A."/>
            <person name="Thomas B.C."/>
            <person name="Sharon I."/>
            <person name="Castelle C.J."/>
            <person name="Singh A."/>
            <person name="Wilkins M.J."/>
            <person name="Williams K.H."/>
            <person name="Banfield J.F."/>
        </authorList>
    </citation>
    <scope>NUCLEOTIDE SEQUENCE [LARGE SCALE GENOMIC DNA]</scope>
</reference>
<dbReference type="AlphaFoldDB" id="A0A0G1H2A2"/>
<feature type="transmembrane region" description="Helical" evidence="1">
    <location>
        <begin position="21"/>
        <end position="41"/>
    </location>
</feature>
<proteinExistence type="predicted"/>
<gene>
    <name evidence="2" type="ORF">UW30_C0007G0023</name>
</gene>
<dbReference type="Proteomes" id="UP000034736">
    <property type="component" value="Unassembled WGS sequence"/>
</dbReference>
<dbReference type="EMBL" id="LCHU01000007">
    <property type="protein sequence ID" value="KKT41526.1"/>
    <property type="molecule type" value="Genomic_DNA"/>
</dbReference>
<keyword evidence="1" id="KW-0812">Transmembrane</keyword>
<name>A0A0G1H2A2_9BACT</name>
<evidence type="ECO:0000256" key="1">
    <source>
        <dbReference type="SAM" id="Phobius"/>
    </source>
</evidence>
<organism evidence="2 3">
    <name type="scientific">Candidatus Giovannonibacteria bacterium GW2011_GWA2_44_13b</name>
    <dbReference type="NCBI Taxonomy" id="1618647"/>
    <lineage>
        <taxon>Bacteria</taxon>
        <taxon>Candidatus Giovannoniibacteriota</taxon>
    </lineage>
</organism>
<sequence>MKISYTNHMAFSWGFKKQLSFFGIFAFVVLLIVGVGVYFFWPDPTCYDGRQNQSEEAVDCGGPNCLPCQSQIKDLTTLWTRSLKISDGTYDFAAMVENSNSFLKASRFNYLIKFYDSNNILIAIKESTSYAEPGEKFVIFEPSISTQNRIPVRADLEIDKKTLNWNKIESKPLQIDILKTSKLLGAGELPPPRLEADIKNQSKATYRNIEATAVLWGGELVLGVSRTFIESMDIDETKTIVFTWPTPIEGVDRVEIFFRQKP</sequence>
<dbReference type="STRING" id="1618647.UW30_C0007G0023"/>
<protein>
    <recommendedName>
        <fullName evidence="4">Glucose/sorbosone dehydrogenase</fullName>
    </recommendedName>
</protein>
<keyword evidence="1" id="KW-0472">Membrane</keyword>
<keyword evidence="1" id="KW-1133">Transmembrane helix</keyword>
<evidence type="ECO:0000313" key="2">
    <source>
        <dbReference type="EMBL" id="KKT41526.1"/>
    </source>
</evidence>
<accession>A0A0G1H2A2</accession>
<comment type="caution">
    <text evidence="2">The sequence shown here is derived from an EMBL/GenBank/DDBJ whole genome shotgun (WGS) entry which is preliminary data.</text>
</comment>
<evidence type="ECO:0000313" key="3">
    <source>
        <dbReference type="Proteomes" id="UP000034736"/>
    </source>
</evidence>